<comment type="caution">
    <text evidence="1">The sequence shown here is derived from an EMBL/GenBank/DDBJ whole genome shotgun (WGS) entry which is preliminary data.</text>
</comment>
<dbReference type="EMBL" id="BGZK01000052">
    <property type="protein sequence ID" value="GBP12502.1"/>
    <property type="molecule type" value="Genomic_DNA"/>
</dbReference>
<dbReference type="Proteomes" id="UP000299102">
    <property type="component" value="Unassembled WGS sequence"/>
</dbReference>
<accession>A0A4C1TDG0</accession>
<protein>
    <submittedName>
        <fullName evidence="1">Uncharacterized protein</fullName>
    </submittedName>
</protein>
<sequence>MLVDSLSGTLAPTPHRPPSTNGPAGAIYVTCIEILKLSYLDEYGFKTRGVAYLDIKLRRAVCAGARAARAPPALCTARLIDPDIWHYLCLSYFLSANPLARGRPIIVEWERDKVLSFGDSPPRYTGDSSLRYCLTSSIRAATRPLSKETAPVIKDITINVLTYKLFITIDRSRSLISLPPIDHATSAATVSDWTGTRRPTDRLTDTERRFGISLAAPHMS</sequence>
<dbReference type="AlphaFoldDB" id="A0A4C1TDG0"/>
<keyword evidence="2" id="KW-1185">Reference proteome</keyword>
<name>A0A4C1TDG0_EUMVA</name>
<organism evidence="1 2">
    <name type="scientific">Eumeta variegata</name>
    <name type="common">Bagworm moth</name>
    <name type="synonym">Eumeta japonica</name>
    <dbReference type="NCBI Taxonomy" id="151549"/>
    <lineage>
        <taxon>Eukaryota</taxon>
        <taxon>Metazoa</taxon>
        <taxon>Ecdysozoa</taxon>
        <taxon>Arthropoda</taxon>
        <taxon>Hexapoda</taxon>
        <taxon>Insecta</taxon>
        <taxon>Pterygota</taxon>
        <taxon>Neoptera</taxon>
        <taxon>Endopterygota</taxon>
        <taxon>Lepidoptera</taxon>
        <taxon>Glossata</taxon>
        <taxon>Ditrysia</taxon>
        <taxon>Tineoidea</taxon>
        <taxon>Psychidae</taxon>
        <taxon>Oiketicinae</taxon>
        <taxon>Eumeta</taxon>
    </lineage>
</organism>
<proteinExistence type="predicted"/>
<evidence type="ECO:0000313" key="1">
    <source>
        <dbReference type="EMBL" id="GBP12502.1"/>
    </source>
</evidence>
<gene>
    <name evidence="1" type="ORF">EVAR_10180_1</name>
</gene>
<evidence type="ECO:0000313" key="2">
    <source>
        <dbReference type="Proteomes" id="UP000299102"/>
    </source>
</evidence>
<reference evidence="1 2" key="1">
    <citation type="journal article" date="2019" name="Commun. Biol.">
        <title>The bagworm genome reveals a unique fibroin gene that provides high tensile strength.</title>
        <authorList>
            <person name="Kono N."/>
            <person name="Nakamura H."/>
            <person name="Ohtoshi R."/>
            <person name="Tomita M."/>
            <person name="Numata K."/>
            <person name="Arakawa K."/>
        </authorList>
    </citation>
    <scope>NUCLEOTIDE SEQUENCE [LARGE SCALE GENOMIC DNA]</scope>
</reference>